<evidence type="ECO:0000256" key="1">
    <source>
        <dbReference type="SAM" id="Coils"/>
    </source>
</evidence>
<feature type="compositionally biased region" description="Polar residues" evidence="2">
    <location>
        <begin position="17"/>
        <end position="27"/>
    </location>
</feature>
<evidence type="ECO:0000313" key="4">
    <source>
        <dbReference type="Proteomes" id="UP000076871"/>
    </source>
</evidence>
<feature type="compositionally biased region" description="Polar residues" evidence="2">
    <location>
        <begin position="163"/>
        <end position="185"/>
    </location>
</feature>
<feature type="compositionally biased region" description="Low complexity" evidence="2">
    <location>
        <begin position="349"/>
        <end position="360"/>
    </location>
</feature>
<evidence type="ECO:0000313" key="3">
    <source>
        <dbReference type="EMBL" id="KZT09907.1"/>
    </source>
</evidence>
<keyword evidence="1" id="KW-0175">Coiled coil</keyword>
<name>A0A165G6V0_9APHY</name>
<dbReference type="STRING" id="1314785.A0A165G6V0"/>
<proteinExistence type="predicted"/>
<dbReference type="AlphaFoldDB" id="A0A165G6V0"/>
<keyword evidence="4" id="KW-1185">Reference proteome</keyword>
<evidence type="ECO:0000256" key="2">
    <source>
        <dbReference type="SAM" id="MobiDB-lite"/>
    </source>
</evidence>
<dbReference type="GeneID" id="63819608"/>
<sequence>MSTSLAMSNVDDPFDHNSLSSPGPQSIDFSLELEHQLESESVPNSPAHDVRPQSLDTHVLASIVTQLRMSLEEVTKERDSLFEQLSEAHVREENTKEALQSVTDKCVKAESDLTAARNQHEQDQEAISMLRQKLEESRRAIMRMQTESRRMSQVSNLTLDLNRAGSSVMNGPPSSRRASSFQPLTGTPAGRIGHRRISSLSDPGLAGCDEQGQWLYSPPPPSQTATSPSVGGHNRRISGMFNWGSASANASPPSPIPDTPIYTSAEAETLRKELMAVKEQLEETKHELSEAHEANEANEACVRALRTFISENSVGEQNVRGNGRPQPPASAPPSGSGGTSRWGFKLWGSTDASATSTPVATAPPPISTAASAPSPVARKLGGLFSPRSSISSTAAVRPPSAAAPPEPTSAGSDTSSVAESAAEPLSPVSSIPRASVLIHDDGMSFDASLSENSKAIDLTA</sequence>
<feature type="region of interest" description="Disordered" evidence="2">
    <location>
        <begin position="316"/>
        <end position="431"/>
    </location>
</feature>
<feature type="region of interest" description="Disordered" evidence="2">
    <location>
        <begin position="163"/>
        <end position="195"/>
    </location>
</feature>
<dbReference type="InParanoid" id="A0A165G6V0"/>
<feature type="region of interest" description="Disordered" evidence="2">
    <location>
        <begin position="1"/>
        <end position="27"/>
    </location>
</feature>
<dbReference type="EMBL" id="KV427610">
    <property type="protein sequence ID" value="KZT09907.1"/>
    <property type="molecule type" value="Genomic_DNA"/>
</dbReference>
<feature type="compositionally biased region" description="Low complexity" evidence="2">
    <location>
        <begin position="391"/>
        <end position="400"/>
    </location>
</feature>
<feature type="coiled-coil region" evidence="1">
    <location>
        <begin position="64"/>
        <end position="147"/>
    </location>
</feature>
<reference evidence="3 4" key="1">
    <citation type="journal article" date="2016" name="Mol. Biol. Evol.">
        <title>Comparative Genomics of Early-Diverging Mushroom-Forming Fungi Provides Insights into the Origins of Lignocellulose Decay Capabilities.</title>
        <authorList>
            <person name="Nagy L.G."/>
            <person name="Riley R."/>
            <person name="Tritt A."/>
            <person name="Adam C."/>
            <person name="Daum C."/>
            <person name="Floudas D."/>
            <person name="Sun H."/>
            <person name="Yadav J.S."/>
            <person name="Pangilinan J."/>
            <person name="Larsson K.H."/>
            <person name="Matsuura K."/>
            <person name="Barry K."/>
            <person name="Labutti K."/>
            <person name="Kuo R."/>
            <person name="Ohm R.A."/>
            <person name="Bhattacharya S.S."/>
            <person name="Shirouzu T."/>
            <person name="Yoshinaga Y."/>
            <person name="Martin F.M."/>
            <person name="Grigoriev I.V."/>
            <person name="Hibbett D.S."/>
        </authorList>
    </citation>
    <scope>NUCLEOTIDE SEQUENCE [LARGE SCALE GENOMIC DNA]</scope>
    <source>
        <strain evidence="3 4">93-53</strain>
    </source>
</reference>
<protein>
    <submittedName>
        <fullName evidence="3">Uncharacterized protein</fullName>
    </submittedName>
</protein>
<organism evidence="3 4">
    <name type="scientific">Laetiporus sulphureus 93-53</name>
    <dbReference type="NCBI Taxonomy" id="1314785"/>
    <lineage>
        <taxon>Eukaryota</taxon>
        <taxon>Fungi</taxon>
        <taxon>Dikarya</taxon>
        <taxon>Basidiomycota</taxon>
        <taxon>Agaricomycotina</taxon>
        <taxon>Agaricomycetes</taxon>
        <taxon>Polyporales</taxon>
        <taxon>Laetiporus</taxon>
    </lineage>
</organism>
<accession>A0A165G6V0</accession>
<dbReference type="OrthoDB" id="2505754at2759"/>
<feature type="coiled-coil region" evidence="1">
    <location>
        <begin position="264"/>
        <end position="298"/>
    </location>
</feature>
<dbReference type="Proteomes" id="UP000076871">
    <property type="component" value="Unassembled WGS sequence"/>
</dbReference>
<feature type="compositionally biased region" description="Low complexity" evidence="2">
    <location>
        <begin position="367"/>
        <end position="377"/>
    </location>
</feature>
<dbReference type="RefSeq" id="XP_040767647.1">
    <property type="nucleotide sequence ID" value="XM_040902577.1"/>
</dbReference>
<gene>
    <name evidence="3" type="ORF">LAESUDRAFT_464734</name>
</gene>